<dbReference type="Pfam" id="PF01520">
    <property type="entry name" value="Amidase_3"/>
    <property type="match status" value="1"/>
</dbReference>
<name>I4B6M7_TURPD</name>
<dbReference type="AlphaFoldDB" id="I4B6M7"/>
<accession>I4B6M7</accession>
<evidence type="ECO:0000259" key="5">
    <source>
        <dbReference type="PROSITE" id="PS50853"/>
    </source>
</evidence>
<organism evidence="6 7">
    <name type="scientific">Turneriella parva (strain ATCC BAA-1111 / DSM 21527 / NCTC 11395 / H)</name>
    <name type="common">Leptospira parva</name>
    <dbReference type="NCBI Taxonomy" id="869212"/>
    <lineage>
        <taxon>Bacteria</taxon>
        <taxon>Pseudomonadati</taxon>
        <taxon>Spirochaetota</taxon>
        <taxon>Spirochaetia</taxon>
        <taxon>Leptospirales</taxon>
        <taxon>Leptospiraceae</taxon>
        <taxon>Turneriella</taxon>
    </lineage>
</organism>
<feature type="signal peptide" evidence="4">
    <location>
        <begin position="1"/>
        <end position="22"/>
    </location>
</feature>
<sequence>MNNLMQQLLVASLAAFFFVACGKNMDKALLEKAPASSGTGGDGSVPLDNGDSGGGGDTTPTPPPGDTGETGGPAVETTTLTDIVPDRIGAEGVYIPSQVAGLRGKTIALGAGHGWRGRTSAESAGARLQRPWVWSSGGFAYSSASTSPVNAFAIVEDYLNSEITHYVLQYLRNAGAEVTLVREQARTRPQVVVCPGAAGYAQTGATFYTSANDSAMAASLCVAGTKYRYVYGDGTGTGKFTYTATVPVSGMYPVYFHYRDGTDRASAIPVTITHAGGTARTYMNQLSRATAADAYGSQGLRYRVAYLGTYYFKTSAAAVVEFQNNFAADKIAAIDTLRLGGGIDTLPIDGTPTNEERYKSSAWQHQKFLGRPSTVARLSSGYNEDVTTRPHAANYEAADAFISVHNNATGSGTYPYSSSSGKGTMVIYQYGTAGSTYKALDEISRSLGLKVKYRMLDHIRAKWDSSWTNITWGDDGFDGDYGETRVASVPAALIEVGFFTHPTELVSLSNEKFYRIAARGIYMGIAEFFSSGYSPEEITGLRVRNTASGEFTLNWQAPATGTAATYYLVRTSKDGVSFDSGRIASTTSATFQNVPAGTVYHFTVQAGNEHGLSLASEVASVRVPVNAADKKLLIVNGFDRLDNRINFVTNYDKRAVGPQVERGNNFNHTPVYSQAVVDSNRPWSIASCANEAVVSGAVLLADYDAVIWYVGRESWSDETFSYAEQQLVAQYLAAGGKLIATGSEIGWDLASQTIGNTHSNDLSFLESTLRTRFAGDDAGTSTLLAGSGALAGVAAFSLDNGLAGGYQNLFPDYYTAVNGSTCVQVYNTASRCAILHYAGTYRLFSLGFPLEIVVGAANRASLIEKMLVNFE</sequence>
<dbReference type="Proteomes" id="UP000006048">
    <property type="component" value="Chromosome"/>
</dbReference>
<dbReference type="OrthoDB" id="719733at2"/>
<dbReference type="GO" id="GO:0008745">
    <property type="term" value="F:N-acetylmuramoyl-L-alanine amidase activity"/>
    <property type="evidence" value="ECO:0007669"/>
    <property type="project" value="UniProtKB-EC"/>
</dbReference>
<dbReference type="STRING" id="869212.Turpa_2289"/>
<dbReference type="Pfam" id="PF25275">
    <property type="entry name" value="Golvesin_C"/>
    <property type="match status" value="1"/>
</dbReference>
<dbReference type="GO" id="GO:0009253">
    <property type="term" value="P:peptidoglycan catabolic process"/>
    <property type="evidence" value="ECO:0007669"/>
    <property type="project" value="InterPro"/>
</dbReference>
<gene>
    <name evidence="6" type="ordered locus">Turpa_2289</name>
</gene>
<evidence type="ECO:0000256" key="4">
    <source>
        <dbReference type="SAM" id="SignalP"/>
    </source>
</evidence>
<dbReference type="KEGG" id="tpx:Turpa_2289"/>
<evidence type="ECO:0000256" key="3">
    <source>
        <dbReference type="SAM" id="MobiDB-lite"/>
    </source>
</evidence>
<dbReference type="InterPro" id="IPR036116">
    <property type="entry name" value="FN3_sf"/>
</dbReference>
<comment type="catalytic activity">
    <reaction evidence="1">
        <text>Hydrolyzes the link between N-acetylmuramoyl residues and L-amino acid residues in certain cell-wall glycopeptides.</text>
        <dbReference type="EC" id="3.5.1.28"/>
    </reaction>
</comment>
<dbReference type="EC" id="3.5.1.28" evidence="2"/>
<dbReference type="HOGENOM" id="CLU_329531_0_0_12"/>
<dbReference type="PANTHER" id="PTHR30404:SF8">
    <property type="entry name" value="AUTOLYSIN PH-RELATED"/>
    <property type="match status" value="1"/>
</dbReference>
<dbReference type="InterPro" id="IPR002508">
    <property type="entry name" value="MurNAc-LAA_cat"/>
</dbReference>
<dbReference type="InterPro" id="IPR013783">
    <property type="entry name" value="Ig-like_fold"/>
</dbReference>
<evidence type="ECO:0000256" key="2">
    <source>
        <dbReference type="ARBA" id="ARBA00011901"/>
    </source>
</evidence>
<dbReference type="Gene3D" id="2.60.40.10">
    <property type="entry name" value="Immunoglobulins"/>
    <property type="match status" value="1"/>
</dbReference>
<evidence type="ECO:0000256" key="1">
    <source>
        <dbReference type="ARBA" id="ARBA00001561"/>
    </source>
</evidence>
<dbReference type="InterPro" id="IPR003961">
    <property type="entry name" value="FN3_dom"/>
</dbReference>
<feature type="domain" description="Fibronectin type-III" evidence="5">
    <location>
        <begin position="534"/>
        <end position="626"/>
    </location>
</feature>
<dbReference type="SMART" id="SM00646">
    <property type="entry name" value="Ami_3"/>
    <property type="match status" value="1"/>
</dbReference>
<dbReference type="InterPro" id="IPR050695">
    <property type="entry name" value="N-acetylmuramoyl_amidase_3"/>
</dbReference>
<dbReference type="SUPFAM" id="SSF49265">
    <property type="entry name" value="Fibronectin type III"/>
    <property type="match status" value="1"/>
</dbReference>
<feature type="region of interest" description="Disordered" evidence="3">
    <location>
        <begin position="34"/>
        <end position="76"/>
    </location>
</feature>
<keyword evidence="7" id="KW-1185">Reference proteome</keyword>
<dbReference type="SUPFAM" id="SSF53187">
    <property type="entry name" value="Zn-dependent exopeptidases"/>
    <property type="match status" value="1"/>
</dbReference>
<dbReference type="PROSITE" id="PS50853">
    <property type="entry name" value="FN3"/>
    <property type="match status" value="1"/>
</dbReference>
<dbReference type="EMBL" id="CP002959">
    <property type="protein sequence ID" value="AFM12934.1"/>
    <property type="molecule type" value="Genomic_DNA"/>
</dbReference>
<dbReference type="CDD" id="cd00063">
    <property type="entry name" value="FN3"/>
    <property type="match status" value="1"/>
</dbReference>
<dbReference type="InterPro" id="IPR033803">
    <property type="entry name" value="CBD-like_Golvesin-Xly"/>
</dbReference>
<dbReference type="SMART" id="SM00060">
    <property type="entry name" value="FN3"/>
    <property type="match status" value="1"/>
</dbReference>
<evidence type="ECO:0000313" key="7">
    <source>
        <dbReference type="Proteomes" id="UP000006048"/>
    </source>
</evidence>
<dbReference type="Pfam" id="PF00041">
    <property type="entry name" value="fn3"/>
    <property type="match status" value="1"/>
</dbReference>
<protein>
    <recommendedName>
        <fullName evidence="2">N-acetylmuramoyl-L-alanine amidase</fullName>
        <ecNumber evidence="2">3.5.1.28</ecNumber>
    </recommendedName>
</protein>
<keyword evidence="4" id="KW-0732">Signal</keyword>
<dbReference type="Gene3D" id="3.40.630.40">
    <property type="entry name" value="Zn-dependent exopeptidases"/>
    <property type="match status" value="1"/>
</dbReference>
<dbReference type="CDD" id="cd02696">
    <property type="entry name" value="MurNAc-LAA"/>
    <property type="match status" value="1"/>
</dbReference>
<feature type="chain" id="PRO_5003685952" description="N-acetylmuramoyl-L-alanine amidase" evidence="4">
    <location>
        <begin position="23"/>
        <end position="871"/>
    </location>
</feature>
<reference evidence="6 7" key="1">
    <citation type="submission" date="2012-06" db="EMBL/GenBank/DDBJ databases">
        <title>The complete chromosome of genome of Turneriella parva DSM 21527.</title>
        <authorList>
            <consortium name="US DOE Joint Genome Institute (JGI-PGF)"/>
            <person name="Lucas S."/>
            <person name="Han J."/>
            <person name="Lapidus A."/>
            <person name="Bruce D."/>
            <person name="Goodwin L."/>
            <person name="Pitluck S."/>
            <person name="Peters L."/>
            <person name="Kyrpides N."/>
            <person name="Mavromatis K."/>
            <person name="Ivanova N."/>
            <person name="Mikhailova N."/>
            <person name="Chertkov O."/>
            <person name="Detter J.C."/>
            <person name="Tapia R."/>
            <person name="Han C."/>
            <person name="Land M."/>
            <person name="Hauser L."/>
            <person name="Markowitz V."/>
            <person name="Cheng J.-F."/>
            <person name="Hugenholtz P."/>
            <person name="Woyke T."/>
            <person name="Wu D."/>
            <person name="Gronow S."/>
            <person name="Wellnitz S."/>
            <person name="Brambilla E."/>
            <person name="Klenk H.-P."/>
            <person name="Eisen J.A."/>
        </authorList>
    </citation>
    <scope>NUCLEOTIDE SEQUENCE [LARGE SCALE GENOMIC DNA]</scope>
    <source>
        <strain evidence="7">ATCC BAA-1111 / DSM 21527 / NCTC 11395 / H</strain>
    </source>
</reference>
<dbReference type="GO" id="GO:0030288">
    <property type="term" value="C:outer membrane-bounded periplasmic space"/>
    <property type="evidence" value="ECO:0007669"/>
    <property type="project" value="TreeGrafter"/>
</dbReference>
<evidence type="ECO:0000313" key="6">
    <source>
        <dbReference type="EMBL" id="AFM12934.1"/>
    </source>
</evidence>
<proteinExistence type="predicted"/>
<dbReference type="PANTHER" id="PTHR30404">
    <property type="entry name" value="N-ACETYLMURAMOYL-L-ALANINE AMIDASE"/>
    <property type="match status" value="1"/>
</dbReference>